<dbReference type="AlphaFoldDB" id="A0A919UEC7"/>
<dbReference type="InterPro" id="IPR045592">
    <property type="entry name" value="DUF6461"/>
</dbReference>
<dbReference type="Proteomes" id="UP000660611">
    <property type="component" value="Unassembled WGS sequence"/>
</dbReference>
<protein>
    <submittedName>
        <fullName evidence="1">Uncharacterized protein</fullName>
    </submittedName>
</protein>
<dbReference type="Pfam" id="PF20062">
    <property type="entry name" value="DUF6461"/>
    <property type="match status" value="1"/>
</dbReference>
<proteinExistence type="predicted"/>
<organism evidence="1 2">
    <name type="scientific">Dactylosporangium siamense</name>
    <dbReference type="NCBI Taxonomy" id="685454"/>
    <lineage>
        <taxon>Bacteria</taxon>
        <taxon>Bacillati</taxon>
        <taxon>Actinomycetota</taxon>
        <taxon>Actinomycetes</taxon>
        <taxon>Micromonosporales</taxon>
        <taxon>Micromonosporaceae</taxon>
        <taxon>Dactylosporangium</taxon>
    </lineage>
</organism>
<name>A0A919UEC7_9ACTN</name>
<sequence>MVTADEDLMLPDDAGLPLDFCVSYVRGVEPDEVLRRLGGEEPVDLHSVGHFQLAGDDLPDGFAVVSAFAAGAWTVLFEANNFLATYDEVIQVLSAGGELVSFYHNEDTSPQFNWAVDGRKIVVLDPTWPEDRHGTDPRRLDATLTRLGFDLTHSVTDPGFEHDDLFQKRTFALMEHLTGVRLTEDLLQETVFRCAAVPEPPTARPSPEVSAAARRALRYYAEDPDRDTMAERDWDGLGIADRRLRDTGHLGLMMHTNANAAFQILAACDDDQLRAVARWGRQRIVEEAERDAPALPGPLRDALLHGAPLSPADREHAEQQLAPDPGFPPFARGGRLLLGARQRTAMRLLGEPERADPLTTALHVANVLAQALGGRYDEMSDDLRRMLHGT</sequence>
<accession>A0A919UEC7</accession>
<gene>
    <name evidence="1" type="ORF">Dsi01nite_069670</name>
</gene>
<comment type="caution">
    <text evidence="1">The sequence shown here is derived from an EMBL/GenBank/DDBJ whole genome shotgun (WGS) entry which is preliminary data.</text>
</comment>
<evidence type="ECO:0000313" key="1">
    <source>
        <dbReference type="EMBL" id="GIG48926.1"/>
    </source>
</evidence>
<reference evidence="1" key="1">
    <citation type="submission" date="2021-01" db="EMBL/GenBank/DDBJ databases">
        <title>Whole genome shotgun sequence of Dactylosporangium siamense NBRC 106093.</title>
        <authorList>
            <person name="Komaki H."/>
            <person name="Tamura T."/>
        </authorList>
    </citation>
    <scope>NUCLEOTIDE SEQUENCE</scope>
    <source>
        <strain evidence="1">NBRC 106093</strain>
    </source>
</reference>
<keyword evidence="2" id="KW-1185">Reference proteome</keyword>
<dbReference type="EMBL" id="BONQ01000110">
    <property type="protein sequence ID" value="GIG48926.1"/>
    <property type="molecule type" value="Genomic_DNA"/>
</dbReference>
<evidence type="ECO:0000313" key="2">
    <source>
        <dbReference type="Proteomes" id="UP000660611"/>
    </source>
</evidence>